<keyword evidence="2" id="KW-0812">Transmembrane</keyword>
<keyword evidence="3" id="KW-1185">Reference proteome</keyword>
<evidence type="ECO:0000313" key="2">
    <source>
        <dbReference type="EMBL" id="BBD80688.1"/>
    </source>
</evidence>
<organism evidence="2 3">
    <name type="scientific">Aerosticca soli</name>
    <dbReference type="NCBI Taxonomy" id="2010829"/>
    <lineage>
        <taxon>Bacteria</taxon>
        <taxon>Pseudomonadati</taxon>
        <taxon>Pseudomonadota</taxon>
        <taxon>Gammaproteobacteria</taxon>
        <taxon>Lysobacterales</taxon>
        <taxon>Rhodanobacteraceae</taxon>
        <taxon>Aerosticca</taxon>
    </lineage>
</organism>
<evidence type="ECO:0000259" key="1">
    <source>
        <dbReference type="Pfam" id="PF04773"/>
    </source>
</evidence>
<keyword evidence="2" id="KW-0472">Membrane</keyword>
<accession>A0A2Z6E843</accession>
<dbReference type="Gene3D" id="2.60.120.1440">
    <property type="match status" value="1"/>
</dbReference>
<dbReference type="PANTHER" id="PTHR30273">
    <property type="entry name" value="PERIPLASMIC SIGNAL SENSOR AND SIGMA FACTOR ACTIVATOR FECR-RELATED"/>
    <property type="match status" value="1"/>
</dbReference>
<dbReference type="Pfam" id="PF04773">
    <property type="entry name" value="FecR"/>
    <property type="match status" value="1"/>
</dbReference>
<reference evidence="3" key="2">
    <citation type="submission" date="2018-06" db="EMBL/GenBank/DDBJ databases">
        <title>Genome sequence of Rhodanobacteraceae bacterium strain Dysh456.</title>
        <authorList>
            <person name="Fukui M."/>
        </authorList>
    </citation>
    <scope>NUCLEOTIDE SEQUENCE [LARGE SCALE GENOMIC DNA]</scope>
    <source>
        <strain evidence="3">Dysh456</strain>
    </source>
</reference>
<dbReference type="Gene3D" id="3.55.50.30">
    <property type="match status" value="1"/>
</dbReference>
<dbReference type="EMBL" id="AP018560">
    <property type="protein sequence ID" value="BBD80688.1"/>
    <property type="molecule type" value="Genomic_DNA"/>
</dbReference>
<dbReference type="Proteomes" id="UP000270530">
    <property type="component" value="Chromosome"/>
</dbReference>
<dbReference type="PANTHER" id="PTHR30273:SF2">
    <property type="entry name" value="PROTEIN FECR"/>
    <property type="match status" value="1"/>
</dbReference>
<dbReference type="AlphaFoldDB" id="A0A2Z6E843"/>
<dbReference type="GO" id="GO:0016989">
    <property type="term" value="F:sigma factor antagonist activity"/>
    <property type="evidence" value="ECO:0007669"/>
    <property type="project" value="TreeGrafter"/>
</dbReference>
<feature type="domain" description="FecR protein" evidence="1">
    <location>
        <begin position="27"/>
        <end position="118"/>
    </location>
</feature>
<dbReference type="InterPro" id="IPR012373">
    <property type="entry name" value="Ferrdict_sens_TM"/>
</dbReference>
<gene>
    <name evidence="2" type="ORF">ALSL_2057</name>
</gene>
<evidence type="ECO:0000313" key="3">
    <source>
        <dbReference type="Proteomes" id="UP000270530"/>
    </source>
</evidence>
<sequence>MLAAAAVLLAIGIGLGWRHQAVQRASYATAVGSLAEVTLADGSRATLSSDTRIAVSLSRSERHIELQQGEAYFTVRKDPARPFVVEAAEHGVVAVGTRFAVRRDGSHLRVVVTEGVVRLESHADEAPPATLLPAGSLALVSDGGTVVRSFPLEEADRYLGWRQGYVSFHHTPLAAAVAELNRYSTRKLVIADASIASLPLGGNFRWTNTEAFVRLLEQGFPVRAERHGEVIELHAR</sequence>
<dbReference type="InterPro" id="IPR006860">
    <property type="entry name" value="FecR"/>
</dbReference>
<name>A0A2Z6E843_9GAMM</name>
<dbReference type="KEGG" id="rbd:ALSL_2057"/>
<protein>
    <submittedName>
        <fullName evidence="2">Putative transmembrane sensor</fullName>
    </submittedName>
</protein>
<reference evidence="3" key="1">
    <citation type="submission" date="2018-04" db="EMBL/GenBank/DDBJ databases">
        <authorList>
            <person name="Watanabe M."/>
            <person name="Kojima H."/>
        </authorList>
    </citation>
    <scope>NUCLEOTIDE SEQUENCE [LARGE SCALE GENOMIC DNA]</scope>
    <source>
        <strain evidence="3">Dysh456</strain>
    </source>
</reference>
<proteinExistence type="predicted"/>